<evidence type="ECO:0000256" key="4">
    <source>
        <dbReference type="ARBA" id="ARBA00022525"/>
    </source>
</evidence>
<organism evidence="7 8">
    <name type="scientific">Jatropha curcas</name>
    <name type="common">Barbados nut</name>
    <dbReference type="NCBI Taxonomy" id="180498"/>
    <lineage>
        <taxon>Eukaryota</taxon>
        <taxon>Viridiplantae</taxon>
        <taxon>Streptophyta</taxon>
        <taxon>Embryophyta</taxon>
        <taxon>Tracheophyta</taxon>
        <taxon>Spermatophyta</taxon>
        <taxon>Magnoliopsida</taxon>
        <taxon>eudicotyledons</taxon>
        <taxon>Gunneridae</taxon>
        <taxon>Pentapetalae</taxon>
        <taxon>rosids</taxon>
        <taxon>fabids</taxon>
        <taxon>Malpighiales</taxon>
        <taxon>Euphorbiaceae</taxon>
        <taxon>Crotonoideae</taxon>
        <taxon>Jatropheae</taxon>
        <taxon>Jatropha</taxon>
    </lineage>
</organism>
<sequence length="129" mass="14927">MLLLLLTAIREGDGIGPKAKTVNVTNDLGPNTDLTVHCKSKDTDLGEKLLHFQGYFTFTFHPNFWGSTQFYCLMKWQNVSHYFDIYIDDRDNKRCTLCLWLIRSSGPCMLNQDTKKVDICFPWNPPLSF</sequence>
<reference evidence="7 8" key="1">
    <citation type="journal article" date="2014" name="PLoS ONE">
        <title>Global Analysis of Gene Expression Profiles in Physic Nut (Jatropha curcas L.) Seedlings Exposed to Salt Stress.</title>
        <authorList>
            <person name="Zhang L."/>
            <person name="Zhang C."/>
            <person name="Wu P."/>
            <person name="Chen Y."/>
            <person name="Li M."/>
            <person name="Jiang H."/>
            <person name="Wu G."/>
        </authorList>
    </citation>
    <scope>NUCLEOTIDE SEQUENCE [LARGE SCALE GENOMIC DNA]</scope>
    <source>
        <strain evidence="8">cv. GZQX0401</strain>
        <tissue evidence="7">Young leaves</tissue>
    </source>
</reference>
<evidence type="ECO:0000256" key="2">
    <source>
        <dbReference type="ARBA" id="ARBA00005581"/>
    </source>
</evidence>
<evidence type="ECO:0000313" key="8">
    <source>
        <dbReference type="Proteomes" id="UP000027138"/>
    </source>
</evidence>
<dbReference type="GO" id="GO:0005576">
    <property type="term" value="C:extracellular region"/>
    <property type="evidence" value="ECO:0007669"/>
    <property type="project" value="UniProtKB-SubCell"/>
</dbReference>
<keyword evidence="8" id="KW-1185">Reference proteome</keyword>
<dbReference type="EMBL" id="KK914251">
    <property type="protein sequence ID" value="KDP44435.1"/>
    <property type="molecule type" value="Genomic_DNA"/>
</dbReference>
<keyword evidence="3 6" id="KW-0713">Self-incompatibility</keyword>
<evidence type="ECO:0000313" key="7">
    <source>
        <dbReference type="EMBL" id="KDP44435.1"/>
    </source>
</evidence>
<comment type="subcellular location">
    <subcellularLocation>
        <location evidence="1 6">Secreted</location>
    </subcellularLocation>
</comment>
<dbReference type="Proteomes" id="UP000027138">
    <property type="component" value="Unassembled WGS sequence"/>
</dbReference>
<keyword evidence="4 6" id="KW-0964">Secreted</keyword>
<evidence type="ECO:0000256" key="1">
    <source>
        <dbReference type="ARBA" id="ARBA00004613"/>
    </source>
</evidence>
<proteinExistence type="inferred from homology"/>
<evidence type="ECO:0000256" key="3">
    <source>
        <dbReference type="ARBA" id="ARBA00022471"/>
    </source>
</evidence>
<evidence type="ECO:0000256" key="5">
    <source>
        <dbReference type="ARBA" id="ARBA00022729"/>
    </source>
</evidence>
<name>A0A067LIJ1_JATCU</name>
<evidence type="ECO:0000256" key="6">
    <source>
        <dbReference type="RuleBase" id="RU367044"/>
    </source>
</evidence>
<dbReference type="PANTHER" id="PTHR31232">
    <property type="match status" value="1"/>
</dbReference>
<gene>
    <name evidence="7" type="ORF">JCGZ_16268</name>
</gene>
<dbReference type="OrthoDB" id="1096418at2759"/>
<dbReference type="Pfam" id="PF05938">
    <property type="entry name" value="Self-incomp_S1"/>
    <property type="match status" value="1"/>
</dbReference>
<dbReference type="PANTHER" id="PTHR31232:SF133">
    <property type="entry name" value="S-PROTEIN HOMOLOG"/>
    <property type="match status" value="1"/>
</dbReference>
<keyword evidence="5" id="KW-0732">Signal</keyword>
<dbReference type="InterPro" id="IPR010264">
    <property type="entry name" value="Self-incomp_S1"/>
</dbReference>
<comment type="similarity">
    <text evidence="2 6">Belongs to the plant self-incompatibility (S1) protein family.</text>
</comment>
<dbReference type="GO" id="GO:0060320">
    <property type="term" value="P:rejection of self pollen"/>
    <property type="evidence" value="ECO:0007669"/>
    <property type="project" value="UniProtKB-KW"/>
</dbReference>
<accession>A0A067LIJ1</accession>
<protein>
    <recommendedName>
        <fullName evidence="6">S-protein homolog</fullName>
    </recommendedName>
</protein>
<dbReference type="AlphaFoldDB" id="A0A067LIJ1"/>